<evidence type="ECO:0000313" key="2">
    <source>
        <dbReference type="EMBL" id="KAF2709274.1"/>
    </source>
</evidence>
<dbReference type="OrthoDB" id="3917128at2759"/>
<reference evidence="2" key="1">
    <citation type="journal article" date="2020" name="Stud. Mycol.">
        <title>101 Dothideomycetes genomes: a test case for predicting lifestyles and emergence of pathogens.</title>
        <authorList>
            <person name="Haridas S."/>
            <person name="Albert R."/>
            <person name="Binder M."/>
            <person name="Bloem J."/>
            <person name="Labutti K."/>
            <person name="Salamov A."/>
            <person name="Andreopoulos B."/>
            <person name="Baker S."/>
            <person name="Barry K."/>
            <person name="Bills G."/>
            <person name="Bluhm B."/>
            <person name="Cannon C."/>
            <person name="Castanera R."/>
            <person name="Culley D."/>
            <person name="Daum C."/>
            <person name="Ezra D."/>
            <person name="Gonzalez J."/>
            <person name="Henrissat B."/>
            <person name="Kuo A."/>
            <person name="Liang C."/>
            <person name="Lipzen A."/>
            <person name="Lutzoni F."/>
            <person name="Magnuson J."/>
            <person name="Mondo S."/>
            <person name="Nolan M."/>
            <person name="Ohm R."/>
            <person name="Pangilinan J."/>
            <person name="Park H.-J."/>
            <person name="Ramirez L."/>
            <person name="Alfaro M."/>
            <person name="Sun H."/>
            <person name="Tritt A."/>
            <person name="Yoshinaga Y."/>
            <person name="Zwiers L.-H."/>
            <person name="Turgeon B."/>
            <person name="Goodwin S."/>
            <person name="Spatafora J."/>
            <person name="Crous P."/>
            <person name="Grigoriev I."/>
        </authorList>
    </citation>
    <scope>NUCLEOTIDE SEQUENCE</scope>
    <source>
        <strain evidence="2">CBS 279.74</strain>
    </source>
</reference>
<keyword evidence="1" id="KW-1133">Transmembrane helix</keyword>
<sequence>MNSRTNFLSLATLSICTPPPPLFYQCHMTSLKGRDSPHLTCSDGVSGAHIPLILEGKAKKQSLYYQRRIPRFCRPSASIIAILVHASSHLSNLNRAAMRFSYPSLGLSLLYIHIASASLDLPLYCSGGNDTDICQAPLGAVTTVVQDSFYVAKLPCLDCPINDQTRESGYKGNQNSLFFNISRTQNQKFILLNDKVIFPPLSTSPHPPYIFAAQVAPSFTRANLDDSIVCSQKACRNWDGRCWCLESSFGGFMLDYDYSAKQIDYNPNTWIEKWEITFDAIGSHQFAFNRSDQLMLKIIVSGRQSRMYTSDKPAVEEATRSSLFEPVELTPELSYDLLNASVELVSRSYTFPIHEPRTFWSKIRHFFGYDIIGKDGHIVYHNKEWDAYGQYGTLRNEVGKIVHDWPWDIVWIVIGSVLGATLLLYGTYRLALLAMQQRDLARWDGMDAVWERMRQERNDGDEEGDGLLEGRYRDYADDDTLTGHSDEVIVNKPLPAKPLPEKPLPAVPLIDA</sequence>
<feature type="transmembrane region" description="Helical" evidence="1">
    <location>
        <begin position="409"/>
        <end position="428"/>
    </location>
</feature>
<dbReference type="Proteomes" id="UP000799428">
    <property type="component" value="Unassembled WGS sequence"/>
</dbReference>
<evidence type="ECO:0000256" key="1">
    <source>
        <dbReference type="SAM" id="Phobius"/>
    </source>
</evidence>
<keyword evidence="1" id="KW-0472">Membrane</keyword>
<keyword evidence="1" id="KW-0812">Transmembrane</keyword>
<dbReference type="AlphaFoldDB" id="A0A6G1K8Y3"/>
<protein>
    <submittedName>
        <fullName evidence="2">Uncharacterized protein</fullName>
    </submittedName>
</protein>
<gene>
    <name evidence="2" type="ORF">K504DRAFT_270925</name>
</gene>
<organism evidence="2 3">
    <name type="scientific">Pleomassaria siparia CBS 279.74</name>
    <dbReference type="NCBI Taxonomy" id="1314801"/>
    <lineage>
        <taxon>Eukaryota</taxon>
        <taxon>Fungi</taxon>
        <taxon>Dikarya</taxon>
        <taxon>Ascomycota</taxon>
        <taxon>Pezizomycotina</taxon>
        <taxon>Dothideomycetes</taxon>
        <taxon>Pleosporomycetidae</taxon>
        <taxon>Pleosporales</taxon>
        <taxon>Pleomassariaceae</taxon>
        <taxon>Pleomassaria</taxon>
    </lineage>
</organism>
<evidence type="ECO:0000313" key="3">
    <source>
        <dbReference type="Proteomes" id="UP000799428"/>
    </source>
</evidence>
<proteinExistence type="predicted"/>
<accession>A0A6G1K8Y3</accession>
<name>A0A6G1K8Y3_9PLEO</name>
<dbReference type="EMBL" id="MU005770">
    <property type="protein sequence ID" value="KAF2709274.1"/>
    <property type="molecule type" value="Genomic_DNA"/>
</dbReference>
<keyword evidence="3" id="KW-1185">Reference proteome</keyword>